<protein>
    <submittedName>
        <fullName evidence="2">Uncharacterized protein</fullName>
    </submittedName>
</protein>
<evidence type="ECO:0000313" key="2">
    <source>
        <dbReference type="EMBL" id="GAA0266271.1"/>
    </source>
</evidence>
<keyword evidence="1" id="KW-0472">Membrane</keyword>
<organism evidence="2 3">
    <name type="scientific">Cryptosporangium japonicum</name>
    <dbReference type="NCBI Taxonomy" id="80872"/>
    <lineage>
        <taxon>Bacteria</taxon>
        <taxon>Bacillati</taxon>
        <taxon>Actinomycetota</taxon>
        <taxon>Actinomycetes</taxon>
        <taxon>Cryptosporangiales</taxon>
        <taxon>Cryptosporangiaceae</taxon>
        <taxon>Cryptosporangium</taxon>
    </lineage>
</organism>
<feature type="transmembrane region" description="Helical" evidence="1">
    <location>
        <begin position="42"/>
        <end position="63"/>
    </location>
</feature>
<evidence type="ECO:0000256" key="1">
    <source>
        <dbReference type="SAM" id="Phobius"/>
    </source>
</evidence>
<evidence type="ECO:0000313" key="3">
    <source>
        <dbReference type="Proteomes" id="UP001500967"/>
    </source>
</evidence>
<keyword evidence="3" id="KW-1185">Reference proteome</keyword>
<comment type="caution">
    <text evidence="2">The sequence shown here is derived from an EMBL/GenBank/DDBJ whole genome shotgun (WGS) entry which is preliminary data.</text>
</comment>
<reference evidence="2 3" key="1">
    <citation type="journal article" date="2019" name="Int. J. Syst. Evol. Microbiol.">
        <title>The Global Catalogue of Microorganisms (GCM) 10K type strain sequencing project: providing services to taxonomists for standard genome sequencing and annotation.</title>
        <authorList>
            <consortium name="The Broad Institute Genomics Platform"/>
            <consortium name="The Broad Institute Genome Sequencing Center for Infectious Disease"/>
            <person name="Wu L."/>
            <person name="Ma J."/>
        </authorList>
    </citation>
    <scope>NUCLEOTIDE SEQUENCE [LARGE SCALE GENOMIC DNA]</scope>
    <source>
        <strain evidence="2 3">JCM 10425</strain>
    </source>
</reference>
<keyword evidence="1" id="KW-1133">Transmembrane helix</keyword>
<dbReference type="Proteomes" id="UP001500967">
    <property type="component" value="Unassembled WGS sequence"/>
</dbReference>
<name>A0ABN0UYG6_9ACTN</name>
<dbReference type="EMBL" id="BAAAGX010000025">
    <property type="protein sequence ID" value="GAA0266271.1"/>
    <property type="molecule type" value="Genomic_DNA"/>
</dbReference>
<sequence>MQRLVGLVVGMVLVAVGAQGAIRLVVDHDDAGLLGWVPGGFWVRLACYLVAVVVGLGAAAWGAPKTQRTNRDR</sequence>
<proteinExistence type="predicted"/>
<gene>
    <name evidence="2" type="ORF">GCM10009539_61320</name>
</gene>
<keyword evidence="1" id="KW-0812">Transmembrane</keyword>
<accession>A0ABN0UYG6</accession>